<dbReference type="PANTHER" id="PTHR24103">
    <property type="entry name" value="E3 UBIQUITIN-PROTEIN LIGASE TRIM"/>
    <property type="match status" value="1"/>
</dbReference>
<dbReference type="SUPFAM" id="SSF57845">
    <property type="entry name" value="B-box zinc-binding domain"/>
    <property type="match status" value="1"/>
</dbReference>
<dbReference type="GO" id="GO:0008270">
    <property type="term" value="F:zinc ion binding"/>
    <property type="evidence" value="ECO:0007669"/>
    <property type="project" value="UniProtKB-KW"/>
</dbReference>
<dbReference type="Pfam" id="PF15227">
    <property type="entry name" value="zf-C3HC4_4"/>
    <property type="match status" value="1"/>
</dbReference>
<dbReference type="InterPro" id="IPR000315">
    <property type="entry name" value="Znf_B-box"/>
</dbReference>
<keyword evidence="3" id="KW-0862">Zinc</keyword>
<reference evidence="7" key="1">
    <citation type="submission" date="2025-08" db="UniProtKB">
        <authorList>
            <consortium name="Ensembl"/>
        </authorList>
    </citation>
    <scope>IDENTIFICATION</scope>
</reference>
<reference evidence="7" key="2">
    <citation type="submission" date="2025-09" db="UniProtKB">
        <authorList>
            <consortium name="Ensembl"/>
        </authorList>
    </citation>
    <scope>IDENTIFICATION</scope>
</reference>
<dbReference type="PROSITE" id="PS00518">
    <property type="entry name" value="ZF_RING_1"/>
    <property type="match status" value="1"/>
</dbReference>
<keyword evidence="2 4" id="KW-0863">Zinc-finger</keyword>
<evidence type="ECO:0000256" key="3">
    <source>
        <dbReference type="ARBA" id="ARBA00022833"/>
    </source>
</evidence>
<dbReference type="Pfam" id="PF00643">
    <property type="entry name" value="zf-B_box"/>
    <property type="match status" value="1"/>
</dbReference>
<evidence type="ECO:0000256" key="2">
    <source>
        <dbReference type="ARBA" id="ARBA00022771"/>
    </source>
</evidence>
<dbReference type="SUPFAM" id="SSF57850">
    <property type="entry name" value="RING/U-box"/>
    <property type="match status" value="1"/>
</dbReference>
<dbReference type="CDD" id="cd19762">
    <property type="entry name" value="Bbox2_TRIM7-like"/>
    <property type="match status" value="1"/>
</dbReference>
<sequence length="204" mass="23793">TADRKPFLEKLGNEVTCSICLDLFREPVTIECGHSFCRECITQLCEEEDVDSTCPLCKKRFQKRNLRPNRELKNIVECLSSQTVEKRVGGNMCKKHQEPLKFYCKEDQIPICVVCERSLAHRAHMVVPMEEAVQEHRVGNVIYLGELKLEGSICVVLYIHLFLGDQKEVRGRPVRSLWRPIWLHEAFFNDLKIKKDSFKKWKDG</sequence>
<dbReference type="GO" id="GO:0016567">
    <property type="term" value="P:protein ubiquitination"/>
    <property type="evidence" value="ECO:0007669"/>
    <property type="project" value="InterPro"/>
</dbReference>
<dbReference type="Ensembl" id="ENSCSRT00000013600.1">
    <property type="protein sequence ID" value="ENSCSRP00000013066.1"/>
    <property type="gene ID" value="ENSCSRG00000009698.1"/>
</dbReference>
<dbReference type="Proteomes" id="UP000694403">
    <property type="component" value="Unplaced"/>
</dbReference>
<evidence type="ECO:0000256" key="1">
    <source>
        <dbReference type="ARBA" id="ARBA00022723"/>
    </source>
</evidence>
<dbReference type="SMART" id="SM00336">
    <property type="entry name" value="BBOX"/>
    <property type="match status" value="1"/>
</dbReference>
<keyword evidence="8" id="KW-1185">Reference proteome</keyword>
<dbReference type="Gene3D" id="3.30.40.10">
    <property type="entry name" value="Zinc/RING finger domain, C3HC4 (zinc finger)"/>
    <property type="match status" value="1"/>
</dbReference>
<feature type="domain" description="RING-type" evidence="5">
    <location>
        <begin position="17"/>
        <end position="58"/>
    </location>
</feature>
<evidence type="ECO:0000313" key="7">
    <source>
        <dbReference type="Ensembl" id="ENSCSRP00000013066.1"/>
    </source>
</evidence>
<dbReference type="SMART" id="SM00184">
    <property type="entry name" value="RING"/>
    <property type="match status" value="1"/>
</dbReference>
<evidence type="ECO:0000259" key="6">
    <source>
        <dbReference type="PROSITE" id="PS50119"/>
    </source>
</evidence>
<evidence type="ECO:0000259" key="5">
    <source>
        <dbReference type="PROSITE" id="PS50089"/>
    </source>
</evidence>
<dbReference type="InterPro" id="IPR017907">
    <property type="entry name" value="Znf_RING_CS"/>
</dbReference>
<dbReference type="InterPro" id="IPR050143">
    <property type="entry name" value="TRIM/RBCC"/>
</dbReference>
<dbReference type="AlphaFoldDB" id="A0A8C3SEK2"/>
<dbReference type="PROSITE" id="PS50119">
    <property type="entry name" value="ZF_BBOX"/>
    <property type="match status" value="1"/>
</dbReference>
<dbReference type="InterPro" id="IPR001841">
    <property type="entry name" value="Znf_RING"/>
</dbReference>
<name>A0A8C3SEK2_CHESE</name>
<dbReference type="GO" id="GO:0004842">
    <property type="term" value="F:ubiquitin-protein transferase activity"/>
    <property type="evidence" value="ECO:0007669"/>
    <property type="project" value="InterPro"/>
</dbReference>
<dbReference type="Gene3D" id="3.30.160.60">
    <property type="entry name" value="Classic Zinc Finger"/>
    <property type="match status" value="1"/>
</dbReference>
<keyword evidence="1" id="KW-0479">Metal-binding</keyword>
<dbReference type="InterPro" id="IPR003613">
    <property type="entry name" value="Ubox_domain"/>
</dbReference>
<protein>
    <submittedName>
        <fullName evidence="7">Uncharacterized protein</fullName>
    </submittedName>
</protein>
<evidence type="ECO:0000313" key="8">
    <source>
        <dbReference type="Proteomes" id="UP000694403"/>
    </source>
</evidence>
<feature type="domain" description="B box-type" evidence="6">
    <location>
        <begin position="88"/>
        <end position="129"/>
    </location>
</feature>
<dbReference type="SMART" id="SM00504">
    <property type="entry name" value="Ubox"/>
    <property type="match status" value="1"/>
</dbReference>
<evidence type="ECO:0000256" key="4">
    <source>
        <dbReference type="PROSITE-ProRule" id="PRU00024"/>
    </source>
</evidence>
<proteinExistence type="predicted"/>
<organism evidence="7 8">
    <name type="scientific">Chelydra serpentina</name>
    <name type="common">Snapping turtle</name>
    <name type="synonym">Testudo serpentina</name>
    <dbReference type="NCBI Taxonomy" id="8475"/>
    <lineage>
        <taxon>Eukaryota</taxon>
        <taxon>Metazoa</taxon>
        <taxon>Chordata</taxon>
        <taxon>Craniata</taxon>
        <taxon>Vertebrata</taxon>
        <taxon>Euteleostomi</taxon>
        <taxon>Archelosauria</taxon>
        <taxon>Testudinata</taxon>
        <taxon>Testudines</taxon>
        <taxon>Cryptodira</taxon>
        <taxon>Durocryptodira</taxon>
        <taxon>Americhelydia</taxon>
        <taxon>Chelydroidea</taxon>
        <taxon>Chelydridae</taxon>
        <taxon>Chelydra</taxon>
    </lineage>
</organism>
<dbReference type="PROSITE" id="PS50089">
    <property type="entry name" value="ZF_RING_2"/>
    <property type="match status" value="1"/>
</dbReference>
<accession>A0A8C3SEK2</accession>
<dbReference type="InterPro" id="IPR013083">
    <property type="entry name" value="Znf_RING/FYVE/PHD"/>
</dbReference>